<feature type="domain" description="DNA polymerase III alpha subunit finger" evidence="14">
    <location>
        <begin position="535"/>
        <end position="697"/>
    </location>
</feature>
<dbReference type="GO" id="GO:0003887">
    <property type="term" value="F:DNA-directed DNA polymerase activity"/>
    <property type="evidence" value="ECO:0007669"/>
    <property type="project" value="UniProtKB-KW"/>
</dbReference>
<keyword evidence="4 15" id="KW-0808">Transferase</keyword>
<feature type="domain" description="DNA polymerase helix-hairpin-helix motif" evidence="13">
    <location>
        <begin position="771"/>
        <end position="861"/>
    </location>
</feature>
<dbReference type="EMBL" id="CP038015">
    <property type="protein sequence ID" value="QBP40666.1"/>
    <property type="molecule type" value="Genomic_DNA"/>
</dbReference>
<dbReference type="Pfam" id="PF02811">
    <property type="entry name" value="PHP"/>
    <property type="match status" value="1"/>
</dbReference>
<feature type="domain" description="Bacterial DNA polymerase III alpha subunit NTPase" evidence="12">
    <location>
        <begin position="276"/>
        <end position="532"/>
    </location>
</feature>
<dbReference type="CDD" id="cd04485">
    <property type="entry name" value="DnaE_OBF"/>
    <property type="match status" value="1"/>
</dbReference>
<name>A0A4P6ZYS4_9BACL</name>
<sequence>MLPVYPQVGTSADLLNSTIRLEKLIPFLQQQQATSVAITNKRLYGILPFYLALKKAGLHPVIGLSCSIELTDETIVEVQIYAKSNFGYQNLLKISSALETKALTALPIKWLQAYKKDCFVVVTMSKLELLELDAVETILAELKTCLSSSYLLGGMERPGGAIASIENELIELCEKKQIQLMATHQANYISSKDAFAYEVAQAIASGTKLNDAHRQKPNHEHYYLPTGQQWSEWFSDHPEWLETTEFILQSCHVELVTNQLHMPKFPVPDNVQTKDILREKCNSGLEARLEDFNGLYKDRLEMELKVINQMGYADYFLIVADFMEYAKNNQILTGPGRGSSASSLVAYSLYITHVDPLEYGLLFERFLNPQRISMPDIDIDFADHRRQEVIQYVAKKYGNTHVAQIVTFGTLSAKAAARDVARVFGFDSTVLEMISKKLSNKPGISFEEAVNSSENLKKWIEVDPTHQKWYDIVKELEGLPRNSSTHAAGVVLSPVPLVELLPIEDGQDGIYLTQWPMKEVEQSGLLKMDFLGLRNLTILDRIRTMIWIDQKKWVDFEKIPLNHDETFKLLQQGDTSGVFQLESDGMRQALRDIKPTHFLDIVAVNALYRPGPMDNIPTYKRRKHNEEKTLYVHPMLEPILKETFGVIVYQEQIMQISSKMAGFSFGESDILRRAVSKKNRQVLDEQRQYFVENAQRNHFTKQEATEVYDLIVRFADYGFPKSHAVAYSLISYQMAYLKVQFPAYFYASLLTAAIGNQEKVMRLIQEVKKYNIKLLPPSIHKSGLTFRVENGAIRFGLSAVKGVSTVFLRGLIENRKQQQPPWQDIFELAASLSAEQFTRKQVEPLIKAGALDDFGQNRATLLSTLDAAVKYAELVRPNIEQDLFDGDVISFGKPKYVRNAEIPEMIKLQFERETLGLYMSNHPVERLKKEMQLQVMSIQEIKYEGKGRAVSIIGMIEDIRRIRTKKGEAMAFVTVQDETSDISCTFFPKDYSQHNLLIKEQNVIKIEGTVEWRQGNPQIIVKNMRALSN</sequence>
<evidence type="ECO:0000256" key="6">
    <source>
        <dbReference type="ARBA" id="ARBA00022705"/>
    </source>
</evidence>
<evidence type="ECO:0000256" key="2">
    <source>
        <dbReference type="ARBA" id="ARBA00009496"/>
    </source>
</evidence>
<keyword evidence="7" id="KW-0239">DNA-directed DNA polymerase</keyword>
<dbReference type="Pfam" id="PF01336">
    <property type="entry name" value="tRNA_anti-codon"/>
    <property type="match status" value="1"/>
</dbReference>
<evidence type="ECO:0000256" key="8">
    <source>
        <dbReference type="ARBA" id="ARBA00025611"/>
    </source>
</evidence>
<keyword evidence="6" id="KW-0235">DNA replication</keyword>
<dbReference type="RefSeq" id="WP_134209367.1">
    <property type="nucleotide sequence ID" value="NZ_CP038015.1"/>
</dbReference>
<evidence type="ECO:0000259" key="14">
    <source>
        <dbReference type="Pfam" id="PF17657"/>
    </source>
</evidence>
<evidence type="ECO:0000256" key="9">
    <source>
        <dbReference type="ARBA" id="ARBA00049244"/>
    </source>
</evidence>
<feature type="domain" description="PHP" evidence="11">
    <location>
        <begin position="12"/>
        <end position="118"/>
    </location>
</feature>
<evidence type="ECO:0000259" key="12">
    <source>
        <dbReference type="Pfam" id="PF07733"/>
    </source>
</evidence>
<dbReference type="Pfam" id="PF17657">
    <property type="entry name" value="DNA_pol3_finger"/>
    <property type="match status" value="1"/>
</dbReference>
<keyword evidence="16" id="KW-1185">Reference proteome</keyword>
<dbReference type="Pfam" id="PF14579">
    <property type="entry name" value="HHH_6"/>
    <property type="match status" value="1"/>
</dbReference>
<dbReference type="EC" id="2.7.7.7" evidence="3"/>
<dbReference type="AlphaFoldDB" id="A0A4P6ZYS4"/>
<dbReference type="Proteomes" id="UP000294292">
    <property type="component" value="Chromosome"/>
</dbReference>
<reference evidence="15 16" key="1">
    <citation type="submission" date="2019-03" db="EMBL/GenBank/DDBJ databases">
        <title>Complete genome sequence of Paenisporosarcina antarctica CGMCC 1.6503T.</title>
        <authorList>
            <person name="Rong J.-C."/>
            <person name="Chi N.-Y."/>
            <person name="Zhang Q.-F."/>
        </authorList>
    </citation>
    <scope>NUCLEOTIDE SEQUENCE [LARGE SCALE GENOMIC DNA]</scope>
    <source>
        <strain evidence="15 16">CGMCC 1.6503</strain>
    </source>
</reference>
<comment type="function">
    <text evidence="8">DNA polymerase III is a complex, multichain enzyme responsible for most of the replicative synthesis in bacteria. This DNA polymerase also exhibits 3' to 5' exonuclease activity. The alpha chain is the DNA polymerase.</text>
</comment>
<dbReference type="GO" id="GO:0008408">
    <property type="term" value="F:3'-5' exonuclease activity"/>
    <property type="evidence" value="ECO:0007669"/>
    <property type="project" value="InterPro"/>
</dbReference>
<dbReference type="Gene3D" id="1.10.150.870">
    <property type="match status" value="1"/>
</dbReference>
<dbReference type="SUPFAM" id="SSF50249">
    <property type="entry name" value="Nucleic acid-binding proteins"/>
    <property type="match status" value="1"/>
</dbReference>
<gene>
    <name evidence="15" type="primary">dnaE</name>
    <name evidence="15" type="ORF">E2636_05845</name>
</gene>
<accession>A0A4P6ZYS4</accession>
<dbReference type="InterPro" id="IPR004365">
    <property type="entry name" value="NA-bd_OB_tRNA"/>
</dbReference>
<evidence type="ECO:0000256" key="4">
    <source>
        <dbReference type="ARBA" id="ARBA00022679"/>
    </source>
</evidence>
<evidence type="ECO:0000256" key="1">
    <source>
        <dbReference type="ARBA" id="ARBA00004496"/>
    </source>
</evidence>
<feature type="domain" description="OB" evidence="10">
    <location>
        <begin position="950"/>
        <end position="1025"/>
    </location>
</feature>
<evidence type="ECO:0000256" key="3">
    <source>
        <dbReference type="ARBA" id="ARBA00012417"/>
    </source>
</evidence>
<organism evidence="15 16">
    <name type="scientific">Paenisporosarcina antarctica</name>
    <dbReference type="NCBI Taxonomy" id="417367"/>
    <lineage>
        <taxon>Bacteria</taxon>
        <taxon>Bacillati</taxon>
        <taxon>Bacillota</taxon>
        <taxon>Bacilli</taxon>
        <taxon>Bacillales</taxon>
        <taxon>Caryophanaceae</taxon>
        <taxon>Paenisporosarcina</taxon>
    </lineage>
</organism>
<evidence type="ECO:0000256" key="5">
    <source>
        <dbReference type="ARBA" id="ARBA00022695"/>
    </source>
</evidence>
<dbReference type="InterPro" id="IPR004805">
    <property type="entry name" value="DnaE2/DnaE/PolC"/>
</dbReference>
<evidence type="ECO:0000259" key="10">
    <source>
        <dbReference type="Pfam" id="PF01336"/>
    </source>
</evidence>
<evidence type="ECO:0000256" key="7">
    <source>
        <dbReference type="ARBA" id="ARBA00022932"/>
    </source>
</evidence>
<dbReference type="InterPro" id="IPR040982">
    <property type="entry name" value="DNA_pol3_finger"/>
</dbReference>
<dbReference type="PANTHER" id="PTHR32294:SF0">
    <property type="entry name" value="DNA POLYMERASE III SUBUNIT ALPHA"/>
    <property type="match status" value="1"/>
</dbReference>
<dbReference type="PANTHER" id="PTHR32294">
    <property type="entry name" value="DNA POLYMERASE III SUBUNIT ALPHA"/>
    <property type="match status" value="1"/>
</dbReference>
<evidence type="ECO:0000259" key="11">
    <source>
        <dbReference type="Pfam" id="PF02811"/>
    </source>
</evidence>
<dbReference type="InterPro" id="IPR041931">
    <property type="entry name" value="DNA_pol3_alpha_thumb_dom"/>
</dbReference>
<dbReference type="Gene3D" id="3.20.20.140">
    <property type="entry name" value="Metal-dependent hydrolases"/>
    <property type="match status" value="1"/>
</dbReference>
<dbReference type="Pfam" id="PF07733">
    <property type="entry name" value="DNA_pol3_alpha"/>
    <property type="match status" value="1"/>
</dbReference>
<comment type="catalytic activity">
    <reaction evidence="9">
        <text>DNA(n) + a 2'-deoxyribonucleoside 5'-triphosphate = DNA(n+1) + diphosphate</text>
        <dbReference type="Rhea" id="RHEA:22508"/>
        <dbReference type="Rhea" id="RHEA-COMP:17339"/>
        <dbReference type="Rhea" id="RHEA-COMP:17340"/>
        <dbReference type="ChEBI" id="CHEBI:33019"/>
        <dbReference type="ChEBI" id="CHEBI:61560"/>
        <dbReference type="ChEBI" id="CHEBI:173112"/>
        <dbReference type="EC" id="2.7.7.7"/>
    </reaction>
</comment>
<proteinExistence type="inferred from homology"/>
<dbReference type="InterPro" id="IPR029460">
    <property type="entry name" value="DNAPol_HHH"/>
</dbReference>
<evidence type="ECO:0000313" key="15">
    <source>
        <dbReference type="EMBL" id="QBP40666.1"/>
    </source>
</evidence>
<dbReference type="Gene3D" id="1.10.10.1600">
    <property type="entry name" value="Bacterial DNA polymerase III alpha subunit, thumb domain"/>
    <property type="match status" value="1"/>
</dbReference>
<dbReference type="NCBIfam" id="TIGR00594">
    <property type="entry name" value="polc"/>
    <property type="match status" value="1"/>
</dbReference>
<dbReference type="OrthoDB" id="9803237at2"/>
<dbReference type="InterPro" id="IPR011708">
    <property type="entry name" value="DNA_pol3_alpha_NTPase_dom"/>
</dbReference>
<dbReference type="GO" id="GO:0005737">
    <property type="term" value="C:cytoplasm"/>
    <property type="evidence" value="ECO:0007669"/>
    <property type="project" value="UniProtKB-SubCell"/>
</dbReference>
<dbReference type="Gene3D" id="2.40.50.140">
    <property type="entry name" value="Nucleic acid-binding proteins"/>
    <property type="match status" value="1"/>
</dbReference>
<keyword evidence="5 15" id="KW-0548">Nucleotidyltransferase</keyword>
<dbReference type="GO" id="GO:0003676">
    <property type="term" value="F:nucleic acid binding"/>
    <property type="evidence" value="ECO:0007669"/>
    <property type="project" value="InterPro"/>
</dbReference>
<dbReference type="InterPro" id="IPR012340">
    <property type="entry name" value="NA-bd_OB-fold"/>
</dbReference>
<comment type="similarity">
    <text evidence="2">Belongs to the DNA polymerase type-C family. DnaE subfamily.</text>
</comment>
<protein>
    <recommendedName>
        <fullName evidence="3">DNA-directed DNA polymerase</fullName>
        <ecNumber evidence="3">2.7.7.7</ecNumber>
    </recommendedName>
</protein>
<dbReference type="KEGG" id="panc:E2636_05845"/>
<evidence type="ECO:0000259" key="13">
    <source>
        <dbReference type="Pfam" id="PF14579"/>
    </source>
</evidence>
<dbReference type="GO" id="GO:0006260">
    <property type="term" value="P:DNA replication"/>
    <property type="evidence" value="ECO:0007669"/>
    <property type="project" value="UniProtKB-KW"/>
</dbReference>
<comment type="subcellular location">
    <subcellularLocation>
        <location evidence="1">Cytoplasm</location>
    </subcellularLocation>
</comment>
<dbReference type="InterPro" id="IPR004013">
    <property type="entry name" value="PHP_dom"/>
</dbReference>
<dbReference type="NCBIfam" id="NF004226">
    <property type="entry name" value="PRK05673.1"/>
    <property type="match status" value="1"/>
</dbReference>
<evidence type="ECO:0000313" key="16">
    <source>
        <dbReference type="Proteomes" id="UP000294292"/>
    </source>
</evidence>